<evidence type="ECO:0000259" key="3">
    <source>
        <dbReference type="Pfam" id="PF11797"/>
    </source>
</evidence>
<organism evidence="4 5">
    <name type="scientific">Enterococcus hulanensis</name>
    <dbReference type="NCBI Taxonomy" id="2559929"/>
    <lineage>
        <taxon>Bacteria</taxon>
        <taxon>Bacillati</taxon>
        <taxon>Bacillota</taxon>
        <taxon>Bacilli</taxon>
        <taxon>Lactobacillales</taxon>
        <taxon>Enterococcaceae</taxon>
        <taxon>Enterococcus</taxon>
    </lineage>
</organism>
<feature type="domain" description="WxL Interacting Protein peptidoglycan binding" evidence="2">
    <location>
        <begin position="36"/>
        <end position="154"/>
    </location>
</feature>
<evidence type="ECO:0000313" key="4">
    <source>
        <dbReference type="EMBL" id="MDT2598703.1"/>
    </source>
</evidence>
<dbReference type="Proteomes" id="UP001252875">
    <property type="component" value="Unassembled WGS sequence"/>
</dbReference>
<dbReference type="Pfam" id="PF06030">
    <property type="entry name" value="WxLIP_PGBD"/>
    <property type="match status" value="1"/>
</dbReference>
<keyword evidence="1" id="KW-1133">Transmembrane helix</keyword>
<protein>
    <submittedName>
        <fullName evidence="4">DUF916 and DUF3324 domain-containing protein</fullName>
    </submittedName>
</protein>
<feature type="transmembrane region" description="Helical" evidence="1">
    <location>
        <begin position="312"/>
        <end position="333"/>
    </location>
</feature>
<dbReference type="Pfam" id="PF11797">
    <property type="entry name" value="WxLIP_HBD"/>
    <property type="match status" value="1"/>
</dbReference>
<name>A0ABU3EV28_9ENTE</name>
<keyword evidence="1" id="KW-0812">Transmembrane</keyword>
<comment type="caution">
    <text evidence="4">The sequence shown here is derived from an EMBL/GenBank/DDBJ whole genome shotgun (WGS) entry which is preliminary data.</text>
</comment>
<evidence type="ECO:0000256" key="1">
    <source>
        <dbReference type="SAM" id="Phobius"/>
    </source>
</evidence>
<evidence type="ECO:0000313" key="5">
    <source>
        <dbReference type="Proteomes" id="UP001252875"/>
    </source>
</evidence>
<dbReference type="InterPro" id="IPR021759">
    <property type="entry name" value="WxLIP_HBD"/>
</dbReference>
<accession>A0ABU3EV28</accession>
<gene>
    <name evidence="4" type="ORF">P7D85_02895</name>
</gene>
<proteinExistence type="predicted"/>
<reference evidence="4 5" key="1">
    <citation type="submission" date="2023-03" db="EMBL/GenBank/DDBJ databases">
        <authorList>
            <person name="Shen W."/>
            <person name="Cai J."/>
        </authorList>
    </citation>
    <scope>NUCLEOTIDE SEQUENCE [LARGE SCALE GENOMIC DNA]</scope>
    <source>
        <strain evidence="4 5">D6-4</strain>
    </source>
</reference>
<keyword evidence="1" id="KW-0472">Membrane</keyword>
<sequence>MILCFPSVSFAKQNGTSGSGNSASEKAAELTEKTGFTVESVQSENQINKDFSFFYVHTQPSEEQTLKVKVISKRKEPSKVKIHVNNAVTNIMGQIDYGQKNVQLDSSMKQPITDFVSLGAKEVTVKNFEEKIVELHVKPPKDSYQGVRLGAVVFRSADSQEKEETGVNNTYGYKIAIMTSEDLRPYNEGGRINYISVKASLQNGQKAIAMKVQNPEPAVLENVSIRTKIFPKGEKEPLATNALAGMKLAPNSSFDYLTYLGLEDLKAGKYVIQASATDGKETWEWEKEFTISDKQANQINEDAAYKITMPKLYKGFGISLIILTLGNIGYLVYRKRKTSETKKGGGKDDASEG</sequence>
<dbReference type="RefSeq" id="WP_311821049.1">
    <property type="nucleotide sequence ID" value="NZ_JARPYF010000001.1"/>
</dbReference>
<dbReference type="InterPro" id="IPR010317">
    <property type="entry name" value="WxLIP_PGBD"/>
</dbReference>
<dbReference type="EMBL" id="JARPYI010000001">
    <property type="protein sequence ID" value="MDT2598703.1"/>
    <property type="molecule type" value="Genomic_DNA"/>
</dbReference>
<feature type="domain" description="WxL Interacting Protein host binding" evidence="3">
    <location>
        <begin position="163"/>
        <end position="301"/>
    </location>
</feature>
<evidence type="ECO:0000259" key="2">
    <source>
        <dbReference type="Pfam" id="PF06030"/>
    </source>
</evidence>
<keyword evidence="5" id="KW-1185">Reference proteome</keyword>